<organism evidence="2 3">
    <name type="scientific">Dolichospermum planctonicum</name>
    <dbReference type="NCBI Taxonomy" id="136072"/>
    <lineage>
        <taxon>Bacteria</taxon>
        <taxon>Bacillati</taxon>
        <taxon>Cyanobacteriota</taxon>
        <taxon>Cyanophyceae</taxon>
        <taxon>Nostocales</taxon>
        <taxon>Aphanizomenonaceae</taxon>
        <taxon>Dolichospermum</taxon>
    </lineage>
</organism>
<dbReference type="PROSITE" id="PS50837">
    <property type="entry name" value="NACHT"/>
    <property type="match status" value="1"/>
</dbReference>
<dbReference type="Pfam" id="PF05729">
    <property type="entry name" value="NACHT"/>
    <property type="match status" value="1"/>
</dbReference>
<evidence type="ECO:0000259" key="1">
    <source>
        <dbReference type="PROSITE" id="PS50837"/>
    </source>
</evidence>
<dbReference type="InterPro" id="IPR027417">
    <property type="entry name" value="P-loop_NTPase"/>
</dbReference>
<protein>
    <submittedName>
        <fullName evidence="2">Signal transduction protein with Nacht domain, putative</fullName>
    </submittedName>
</protein>
<dbReference type="AlphaFoldDB" id="A0A480A9Y1"/>
<dbReference type="Gene3D" id="3.40.50.300">
    <property type="entry name" value="P-loop containing nucleotide triphosphate hydrolases"/>
    <property type="match status" value="1"/>
</dbReference>
<name>A0A480A9Y1_9CYAN</name>
<dbReference type="PANTHER" id="PTHR46312:SF2">
    <property type="entry name" value="NUCLEOTIDE-BINDING OLIGOMERIZATION DOMAIN-CONTAINING PROTEIN 2-LIKE"/>
    <property type="match status" value="1"/>
</dbReference>
<reference evidence="3" key="1">
    <citation type="submission" date="2019-02" db="EMBL/GenBank/DDBJ databases">
        <title>Draft genome sequence of Dolichospermum planctonicum NIES-80.</title>
        <authorList>
            <person name="Yamaguchi H."/>
            <person name="Suzuki S."/>
            <person name="Kawachi M."/>
        </authorList>
    </citation>
    <scope>NUCLEOTIDE SEQUENCE [LARGE SCALE GENOMIC DNA]</scope>
    <source>
        <strain evidence="3">NIES-80</strain>
    </source>
</reference>
<dbReference type="EMBL" id="BJCF01000007">
    <property type="protein sequence ID" value="GCL41312.1"/>
    <property type="molecule type" value="Genomic_DNA"/>
</dbReference>
<dbReference type="PANTHER" id="PTHR46312">
    <property type="entry name" value="NACHT DOMAIN-CONTAINING PROTEIN"/>
    <property type="match status" value="1"/>
</dbReference>
<dbReference type="SUPFAM" id="SSF52540">
    <property type="entry name" value="P-loop containing nucleoside triphosphate hydrolases"/>
    <property type="match status" value="2"/>
</dbReference>
<dbReference type="Proteomes" id="UP000299367">
    <property type="component" value="Unassembled WGS sequence"/>
</dbReference>
<evidence type="ECO:0000313" key="2">
    <source>
        <dbReference type="EMBL" id="GCL41312.1"/>
    </source>
</evidence>
<dbReference type="OrthoDB" id="448481at2"/>
<feature type="domain" description="NACHT" evidence="1">
    <location>
        <begin position="220"/>
        <end position="339"/>
    </location>
</feature>
<accession>A0A480A9Y1</accession>
<dbReference type="InterPro" id="IPR007111">
    <property type="entry name" value="NACHT_NTPase"/>
</dbReference>
<proteinExistence type="predicted"/>
<comment type="caution">
    <text evidence="2">The sequence shown here is derived from an EMBL/GenBank/DDBJ whole genome shotgun (WGS) entry which is preliminary data.</text>
</comment>
<sequence>MKRKTNSYYFDKDSRDKIIQAMKNLKDEGITKEQFLIKYLSGSPSLSRTTFYRVTSDQTVSMATIKAVEYALNKSKYLKDGEKLGYIHESERKAEQENKNCKVNNTINEDNQDLLTTSEPSNSQSLVSTVNFNGRNDHESDDLCATTQKIQKTIEQRIKEKCGKIRILKMREPISTLELYVNIDIYIDICSQQNKQRLHLDNIFTKELVKIDNENQPHSQRLIVIGSTGSGKTMLLRRLALSCFQENSFLKEKKHFPIYIRFREYTENKEKIQDLEQYIVSEYNIDISDINLLSKTGQLLILLDGFDSIESDHKKFVHDQINRFIDRFPNNDYIIACRTEDLIFERLEKVELSPLDYQQIRTLVENRIKVNSPDLSEDQKNELLSQIQNDLGLLLIAKNPLLLVLICLICAERGIEGVKKQK</sequence>
<gene>
    <name evidence="2" type="ORF">NIES80_10070</name>
</gene>
<dbReference type="RefSeq" id="WP_137907054.1">
    <property type="nucleotide sequence ID" value="NZ_BJCF01000007.1"/>
</dbReference>
<evidence type="ECO:0000313" key="3">
    <source>
        <dbReference type="Proteomes" id="UP000299367"/>
    </source>
</evidence>